<evidence type="ECO:0000256" key="2">
    <source>
        <dbReference type="ARBA" id="ARBA00005049"/>
    </source>
</evidence>
<dbReference type="EMBL" id="JAAOYM010000001">
    <property type="protein sequence ID" value="NIJ13495.1"/>
    <property type="molecule type" value="Genomic_DNA"/>
</dbReference>
<evidence type="ECO:0000256" key="9">
    <source>
        <dbReference type="ARBA" id="ARBA00047340"/>
    </source>
</evidence>
<dbReference type="UniPathway" id="UPA00061">
    <property type="reaction ID" value="UER00516"/>
</dbReference>
<dbReference type="AlphaFoldDB" id="A0A7X5ZSM0"/>
<protein>
    <recommendedName>
        <fullName evidence="5 10">Nicotinate-nucleotide--dimethylbenzimidazole phosphoribosyltransferase</fullName>
        <ecNumber evidence="4 10">2.4.2.21</ecNumber>
    </recommendedName>
</protein>
<dbReference type="Pfam" id="PF02277">
    <property type="entry name" value="DBI_PRT"/>
    <property type="match status" value="1"/>
</dbReference>
<evidence type="ECO:0000256" key="5">
    <source>
        <dbReference type="ARBA" id="ARBA00015486"/>
    </source>
</evidence>
<dbReference type="InterPro" id="IPR023195">
    <property type="entry name" value="Nict_dMeBzImd_PRibTrfase_N"/>
</dbReference>
<dbReference type="PANTHER" id="PTHR43463:SF1">
    <property type="entry name" value="NICOTINATE-NUCLEOTIDE--DIMETHYLBENZIMIDAZOLE PHOSPHORIBOSYLTRANSFERASE"/>
    <property type="match status" value="1"/>
</dbReference>
<evidence type="ECO:0000256" key="8">
    <source>
        <dbReference type="ARBA" id="ARBA00022679"/>
    </source>
</evidence>
<evidence type="ECO:0000256" key="10">
    <source>
        <dbReference type="NCBIfam" id="TIGR03160"/>
    </source>
</evidence>
<reference evidence="11 12" key="1">
    <citation type="submission" date="2020-03" db="EMBL/GenBank/DDBJ databases">
        <title>Sequencing the genomes of 1000 actinobacteria strains.</title>
        <authorList>
            <person name="Klenk H.-P."/>
        </authorList>
    </citation>
    <scope>NUCLEOTIDE SEQUENCE [LARGE SCALE GENOMIC DNA]</scope>
    <source>
        <strain evidence="11 12">DSM 45685</strain>
    </source>
</reference>
<comment type="pathway">
    <text evidence="2">Nucleoside biosynthesis; alpha-ribazole biosynthesis; alpha-ribazole from 5,6-dimethylbenzimidazole: step 1/2.</text>
</comment>
<dbReference type="NCBIfam" id="TIGR03160">
    <property type="entry name" value="cobT_DBIPRT"/>
    <property type="match status" value="1"/>
</dbReference>
<evidence type="ECO:0000256" key="3">
    <source>
        <dbReference type="ARBA" id="ARBA00007110"/>
    </source>
</evidence>
<comment type="caution">
    <text evidence="11">The sequence shown here is derived from an EMBL/GenBank/DDBJ whole genome shotgun (WGS) entry which is preliminary data.</text>
</comment>
<evidence type="ECO:0000256" key="7">
    <source>
        <dbReference type="ARBA" id="ARBA00022676"/>
    </source>
</evidence>
<comment type="similarity">
    <text evidence="3">Belongs to the CobT family.</text>
</comment>
<keyword evidence="12" id="KW-1185">Reference proteome</keyword>
<evidence type="ECO:0000256" key="1">
    <source>
        <dbReference type="ARBA" id="ARBA00002197"/>
    </source>
</evidence>
<keyword evidence="7 11" id="KW-0328">Glycosyltransferase</keyword>
<dbReference type="InterPro" id="IPR017846">
    <property type="entry name" value="Nict_dMeBzImd_PRibTrfase_bact"/>
</dbReference>
<comment type="function">
    <text evidence="1">Catalyzes the synthesis of alpha-ribazole-5'-phosphate from nicotinate mononucleotide (NAMN) and 5,6-dimethylbenzimidazole (DMB).</text>
</comment>
<dbReference type="GO" id="GO:0008939">
    <property type="term" value="F:nicotinate-nucleotide-dimethylbenzimidazole phosphoribosyltransferase activity"/>
    <property type="evidence" value="ECO:0007669"/>
    <property type="project" value="UniProtKB-UniRule"/>
</dbReference>
<sequence>MRIEFPTVPMPDELVRAEARKRQGMVLKPAGSLGTLETLAAWIAACQAQSPPRPFRRPRIVVFAADHGIAARGVSAHEPAYTRSLLAAVREGGAALNVLAEAAGAGLRVEDIAVDSDEGGQFKVRRGCGSIDVEDALSQTQAEEAVRAGIRLADTEVDEGADLLVPAELGVGASTPASTLVAALTGTEPVAVIGRGSGIDDNGWMRKALAVRDALRRARPVLGDPVDLVRTAGGADLAAMAGFLAQAAVRRTPVVLDGLSAAAAALVAEELAPGARNWWVAAHRSTEPAHALALDHLDLEPIVDLGIGLGGGTGAAAALPLLTVSVRLLAELQPS</sequence>
<dbReference type="EC" id="2.4.2.21" evidence="4 10"/>
<dbReference type="NCBIfam" id="NF000996">
    <property type="entry name" value="PRK00105.1"/>
    <property type="match status" value="1"/>
</dbReference>
<keyword evidence="6" id="KW-0169">Cobalamin biosynthesis</keyword>
<comment type="catalytic activity">
    <reaction evidence="9">
        <text>5,6-dimethylbenzimidazole + nicotinate beta-D-ribonucleotide = alpha-ribazole 5'-phosphate + nicotinate + H(+)</text>
        <dbReference type="Rhea" id="RHEA:11196"/>
        <dbReference type="ChEBI" id="CHEBI:15378"/>
        <dbReference type="ChEBI" id="CHEBI:15890"/>
        <dbReference type="ChEBI" id="CHEBI:32544"/>
        <dbReference type="ChEBI" id="CHEBI:57502"/>
        <dbReference type="ChEBI" id="CHEBI:57918"/>
        <dbReference type="EC" id="2.4.2.21"/>
    </reaction>
</comment>
<evidence type="ECO:0000256" key="6">
    <source>
        <dbReference type="ARBA" id="ARBA00022573"/>
    </source>
</evidence>
<dbReference type="PANTHER" id="PTHR43463">
    <property type="entry name" value="NICOTINATE-NUCLEOTIDE--DIMETHYLBENZIMIDAZOLE PHOSPHORIBOSYLTRANSFERASE"/>
    <property type="match status" value="1"/>
</dbReference>
<proteinExistence type="inferred from homology"/>
<dbReference type="Proteomes" id="UP000545493">
    <property type="component" value="Unassembled WGS sequence"/>
</dbReference>
<dbReference type="GO" id="GO:0009236">
    <property type="term" value="P:cobalamin biosynthetic process"/>
    <property type="evidence" value="ECO:0007669"/>
    <property type="project" value="UniProtKB-UniRule"/>
</dbReference>
<dbReference type="InterPro" id="IPR036087">
    <property type="entry name" value="Nict_dMeBzImd_PRibTrfase_sf"/>
</dbReference>
<name>A0A7X5ZSM0_9PSEU</name>
<accession>A0A7X5ZSM0</accession>
<keyword evidence="8 11" id="KW-0808">Transferase</keyword>
<gene>
    <name evidence="11" type="ORF">FHU38_003839</name>
</gene>
<organism evidence="11 12">
    <name type="scientific">Saccharomonospora amisosensis</name>
    <dbReference type="NCBI Taxonomy" id="1128677"/>
    <lineage>
        <taxon>Bacteria</taxon>
        <taxon>Bacillati</taxon>
        <taxon>Actinomycetota</taxon>
        <taxon>Actinomycetes</taxon>
        <taxon>Pseudonocardiales</taxon>
        <taxon>Pseudonocardiaceae</taxon>
        <taxon>Saccharomonospora</taxon>
    </lineage>
</organism>
<evidence type="ECO:0000313" key="11">
    <source>
        <dbReference type="EMBL" id="NIJ13495.1"/>
    </source>
</evidence>
<dbReference type="Gene3D" id="3.40.50.10210">
    <property type="match status" value="1"/>
</dbReference>
<dbReference type="CDD" id="cd02439">
    <property type="entry name" value="DMB-PRT_CobT"/>
    <property type="match status" value="1"/>
</dbReference>
<evidence type="ECO:0000256" key="4">
    <source>
        <dbReference type="ARBA" id="ARBA00011991"/>
    </source>
</evidence>
<dbReference type="InterPro" id="IPR003200">
    <property type="entry name" value="Nict_dMeBzImd_PRibTrfase"/>
</dbReference>
<dbReference type="SUPFAM" id="SSF52733">
    <property type="entry name" value="Nicotinate mononucleotide:5,6-dimethylbenzimidazole phosphoribosyltransferase (CobT)"/>
    <property type="match status" value="1"/>
</dbReference>
<dbReference type="Gene3D" id="1.10.1610.10">
    <property type="match status" value="1"/>
</dbReference>
<dbReference type="RefSeq" id="WP_167173318.1">
    <property type="nucleotide sequence ID" value="NZ_JAAOYM010000001.1"/>
</dbReference>
<evidence type="ECO:0000313" key="12">
    <source>
        <dbReference type="Proteomes" id="UP000545493"/>
    </source>
</evidence>